<sequence>MAATDCVVVGGGIVGAACARELARAGATVDLLEAKHLGAGATAAGMGHLVTMDGVPGELALTHHGVEAWRCECDELKRVAEYTPTGTLWIAASAAEVELLERQRSAFAALGVDAELLPRAQLAAAEPALSAAACAGLRVPGDAIVYAPKAAQWLARQSCGGRLRVHRGARVVRVGPDWAESADGRRFDAAHVVVACGLHARELLPALGLVAKRGHLLITDRYPGALRHHVLEVGYAAATHAHSEASVSFNVQPRPSGQILIGSSREPGVEHAAEDPAIVRRLAARALHFLPGLDGASVLRVWTGVRAASPSGLPIIGRARLPGALGRVWVAAGHEGLGVTTALVSAVLLRAKMFGGSLPPGLERIYAEDAA</sequence>
<dbReference type="Gene3D" id="3.50.50.60">
    <property type="entry name" value="FAD/NAD(P)-binding domain"/>
    <property type="match status" value="1"/>
</dbReference>
<proteinExistence type="predicted"/>
<keyword evidence="1 3" id="KW-0560">Oxidoreductase</keyword>
<evidence type="ECO:0000256" key="1">
    <source>
        <dbReference type="ARBA" id="ARBA00023002"/>
    </source>
</evidence>
<accession>A0A1J5QGM3</accession>
<gene>
    <name evidence="3" type="primary">hcnC_3</name>
    <name evidence="3" type="ORF">GALL_358270</name>
</gene>
<dbReference type="Pfam" id="PF01266">
    <property type="entry name" value="DAO"/>
    <property type="match status" value="1"/>
</dbReference>
<dbReference type="Gene3D" id="3.30.9.10">
    <property type="entry name" value="D-Amino Acid Oxidase, subunit A, domain 2"/>
    <property type="match status" value="1"/>
</dbReference>
<name>A0A1J5QGM3_9ZZZZ</name>
<dbReference type="InterPro" id="IPR006076">
    <property type="entry name" value="FAD-dep_OxRdtase"/>
</dbReference>
<feature type="domain" description="FAD dependent oxidoreductase" evidence="2">
    <location>
        <begin position="5"/>
        <end position="349"/>
    </location>
</feature>
<dbReference type="GO" id="GO:0005737">
    <property type="term" value="C:cytoplasm"/>
    <property type="evidence" value="ECO:0007669"/>
    <property type="project" value="TreeGrafter"/>
</dbReference>
<dbReference type="EC" id="1.4.99.5" evidence="3"/>
<dbReference type="PANTHER" id="PTHR13847:SF287">
    <property type="entry name" value="FAD-DEPENDENT OXIDOREDUCTASE DOMAIN-CONTAINING PROTEIN 1"/>
    <property type="match status" value="1"/>
</dbReference>
<comment type="caution">
    <text evidence="3">The sequence shown here is derived from an EMBL/GenBank/DDBJ whole genome shotgun (WGS) entry which is preliminary data.</text>
</comment>
<evidence type="ECO:0000259" key="2">
    <source>
        <dbReference type="Pfam" id="PF01266"/>
    </source>
</evidence>
<dbReference type="GO" id="GO:0050622">
    <property type="term" value="F:glycine dehydrogenase (cyanide-forming) activity"/>
    <property type="evidence" value="ECO:0007669"/>
    <property type="project" value="UniProtKB-EC"/>
</dbReference>
<evidence type="ECO:0000313" key="3">
    <source>
        <dbReference type="EMBL" id="OIQ82394.1"/>
    </source>
</evidence>
<dbReference type="AlphaFoldDB" id="A0A1J5QGM3"/>
<dbReference type="SUPFAM" id="SSF51905">
    <property type="entry name" value="FAD/NAD(P)-binding domain"/>
    <property type="match status" value="1"/>
</dbReference>
<organism evidence="3">
    <name type="scientific">mine drainage metagenome</name>
    <dbReference type="NCBI Taxonomy" id="410659"/>
    <lineage>
        <taxon>unclassified sequences</taxon>
        <taxon>metagenomes</taxon>
        <taxon>ecological metagenomes</taxon>
    </lineage>
</organism>
<reference evidence="3" key="1">
    <citation type="submission" date="2016-10" db="EMBL/GenBank/DDBJ databases">
        <title>Sequence of Gallionella enrichment culture.</title>
        <authorList>
            <person name="Poehlein A."/>
            <person name="Muehling M."/>
            <person name="Daniel R."/>
        </authorList>
    </citation>
    <scope>NUCLEOTIDE SEQUENCE</scope>
</reference>
<protein>
    <submittedName>
        <fullName evidence="3">Hydrogen cyanide synthase subunit HcnC</fullName>
        <ecNumber evidence="3">1.4.99.5</ecNumber>
    </submittedName>
</protein>
<dbReference type="SUPFAM" id="SSF54373">
    <property type="entry name" value="FAD-linked reductases, C-terminal domain"/>
    <property type="match status" value="1"/>
</dbReference>
<dbReference type="InterPro" id="IPR036188">
    <property type="entry name" value="FAD/NAD-bd_sf"/>
</dbReference>
<dbReference type="EMBL" id="MLJW01000810">
    <property type="protein sequence ID" value="OIQ82394.1"/>
    <property type="molecule type" value="Genomic_DNA"/>
</dbReference>
<dbReference type="PANTHER" id="PTHR13847">
    <property type="entry name" value="SARCOSINE DEHYDROGENASE-RELATED"/>
    <property type="match status" value="1"/>
</dbReference>